<feature type="region of interest" description="Disordered" evidence="1">
    <location>
        <begin position="746"/>
        <end position="767"/>
    </location>
</feature>
<organism evidence="2 3">
    <name type="scientific">Nothobranchius furzeri</name>
    <name type="common">Turquoise killifish</name>
    <dbReference type="NCBI Taxonomy" id="105023"/>
    <lineage>
        <taxon>Eukaryota</taxon>
        <taxon>Metazoa</taxon>
        <taxon>Chordata</taxon>
        <taxon>Craniata</taxon>
        <taxon>Vertebrata</taxon>
        <taxon>Euteleostomi</taxon>
        <taxon>Actinopterygii</taxon>
        <taxon>Neopterygii</taxon>
        <taxon>Teleostei</taxon>
        <taxon>Neoteleostei</taxon>
        <taxon>Acanthomorphata</taxon>
        <taxon>Ovalentaria</taxon>
        <taxon>Atherinomorphae</taxon>
        <taxon>Cyprinodontiformes</taxon>
        <taxon>Nothobranchiidae</taxon>
        <taxon>Nothobranchius</taxon>
    </lineage>
</organism>
<feature type="region of interest" description="Disordered" evidence="1">
    <location>
        <begin position="412"/>
        <end position="552"/>
    </location>
</feature>
<proteinExistence type="predicted"/>
<dbReference type="Proteomes" id="UP000822369">
    <property type="component" value="Chromosome 7"/>
</dbReference>
<feature type="compositionally biased region" description="Polar residues" evidence="1">
    <location>
        <begin position="490"/>
        <end position="516"/>
    </location>
</feature>
<feature type="compositionally biased region" description="Low complexity" evidence="1">
    <location>
        <begin position="170"/>
        <end position="189"/>
    </location>
</feature>
<dbReference type="OMA" id="PPHYCEM"/>
<sequence length="819" mass="90664">MNLNDFVVLPNSKARSVKPNARNLQKLQMDTVTLASESKEMEDKLLQLRDNMSKEKEERRHSKELRWISGRPVPLPNSSGRNRDSKIQKLSAGKMKIRVLKDDSLTAPPQPRPSPAGSNVGFVMTRRSKVKEITKRCETEPAGLTDSLTHVSGQDASCFQEQIISDSFPSNFNPGSGKSSSSNHTSASNAITRRKDESPQKGTKVKGKLEKYLSDCSQEKMVIMEDDRKGWASPVLTGQYSEEESARSFQEALMKWRAERSGGAKQTRTMEEIQMPPKSVSAIVTQTDLPLDRDAEGQRGGEKERQAVKVEFTENNLTHMDRLLLKKHRRTPVESCGPSLAVAIDLKSLTRDTEEEEEEEEETSYCLNADEEDFHNYCASLLAVPNSSSKPEPQVSTPTPFIFIKVLEETPRDVKRDPAEPQKRQNRQIDTVQQSSRSEHSSSRHASFKADHFPLDSTQPPKQPVKPAKVHSSDNHNPKPKQSGKEFPSESKTSSYPISDNLGTSKKSVKTPTPQSCRPVGSHAIHKSKVHHGSPQLSSSLPHSRCEITNPSHSPDSLFTDVSVLDGNLSKIPKEYLSSCSSAGFPLRSTFTVSPSSSTLLDLLPKVYHSAPQQKGTDSSLLSQTAPSQLFAETSSSLEIREAPAGNLFFPQQSQDSTSDLQFLPSENQPTHSLSPVSFQLQPPVKSLEPVLSIVSPVPSHGSVYSNRMSDLKYRDDPVFVSSSSNFHKSILSHQDRRLLSNVINGPGKTDRIKEPSVDGGDEMSSDSLVLAPHEGDSSGKEAQIQGHLTRKEIRRKERYSCGVSSKRFLCFYRGRSAG</sequence>
<feature type="region of interest" description="Disordered" evidence="1">
    <location>
        <begin position="103"/>
        <end position="123"/>
    </location>
</feature>
<gene>
    <name evidence="2" type="primary">zbbx</name>
    <name evidence="2" type="ORF">G4P62_006582</name>
</gene>
<feature type="region of interest" description="Disordered" evidence="1">
    <location>
        <begin position="658"/>
        <end position="678"/>
    </location>
</feature>
<dbReference type="PANTHER" id="PTHR28634:SF1">
    <property type="entry name" value="ZINC FINGER B-BOX DOMAIN-CONTAINING PROTEIN 1"/>
    <property type="match status" value="1"/>
</dbReference>
<dbReference type="InterPro" id="IPR037688">
    <property type="entry name" value="ZBBX"/>
</dbReference>
<reference evidence="2" key="1">
    <citation type="submission" date="2020-03" db="EMBL/GenBank/DDBJ databases">
        <title>Intra-Species Differences in Population Size shape Life History and Genome Evolution.</title>
        <authorList>
            <person name="Willemsen D."/>
            <person name="Cui R."/>
            <person name="Valenzano D.R."/>
        </authorList>
    </citation>
    <scope>NUCLEOTIDE SEQUENCE</scope>
    <source>
        <strain evidence="2">GRZ</strain>
        <tissue evidence="2">Whole</tissue>
    </source>
</reference>
<evidence type="ECO:0000313" key="3">
    <source>
        <dbReference type="Proteomes" id="UP000822369"/>
    </source>
</evidence>
<feature type="region of interest" description="Disordered" evidence="1">
    <location>
        <begin position="52"/>
        <end position="86"/>
    </location>
</feature>
<evidence type="ECO:0000256" key="1">
    <source>
        <dbReference type="SAM" id="MobiDB-lite"/>
    </source>
</evidence>
<feature type="compositionally biased region" description="Basic and acidic residues" evidence="1">
    <location>
        <begin position="412"/>
        <end position="423"/>
    </location>
</feature>
<protein>
    <submittedName>
        <fullName evidence="2">Zinc finger B-box domain containing</fullName>
    </submittedName>
</protein>
<feature type="region of interest" description="Disordered" evidence="1">
    <location>
        <begin position="169"/>
        <end position="207"/>
    </location>
</feature>
<dbReference type="EMBL" id="JAAVVJ010000007">
    <property type="protein sequence ID" value="KAF7219165.1"/>
    <property type="molecule type" value="Genomic_DNA"/>
</dbReference>
<feature type="compositionally biased region" description="Basic and acidic residues" evidence="1">
    <location>
        <begin position="437"/>
        <end position="454"/>
    </location>
</feature>
<comment type="caution">
    <text evidence="2">The sequence shown here is derived from an EMBL/GenBank/DDBJ whole genome shotgun (WGS) entry which is preliminary data.</text>
</comment>
<feature type="compositionally biased region" description="Basic and acidic residues" evidence="1">
    <location>
        <begin position="471"/>
        <end position="489"/>
    </location>
</feature>
<name>A0A9D2YEL6_NOTFU</name>
<evidence type="ECO:0000313" key="2">
    <source>
        <dbReference type="EMBL" id="KAF7219165.1"/>
    </source>
</evidence>
<dbReference type="KEGG" id="nfu:107380633"/>
<dbReference type="PANTHER" id="PTHR28634">
    <property type="entry name" value="ZINC FINGER B-BOX DOMAIN-CONTAINING PROTEIN 1"/>
    <property type="match status" value="1"/>
</dbReference>
<feature type="compositionally biased region" description="Basic and acidic residues" evidence="1">
    <location>
        <begin position="52"/>
        <end position="66"/>
    </location>
</feature>
<feature type="compositionally biased region" description="Polar residues" evidence="1">
    <location>
        <begin position="535"/>
        <end position="552"/>
    </location>
</feature>
<dbReference type="AlphaFoldDB" id="A0A9D2YEL6"/>
<accession>A0A9D2YEL6</accession>